<dbReference type="EMBL" id="HBFR01040572">
    <property type="protein sequence ID" value="CAD8902451.1"/>
    <property type="molecule type" value="Transcribed_RNA"/>
</dbReference>
<dbReference type="AlphaFoldDB" id="A0A6U5LWZ5"/>
<accession>A0A6U5LWZ5</accession>
<reference evidence="3" key="1">
    <citation type="submission" date="2021-01" db="EMBL/GenBank/DDBJ databases">
        <authorList>
            <person name="Corre E."/>
            <person name="Pelletier E."/>
            <person name="Niang G."/>
            <person name="Scheremetjew M."/>
            <person name="Finn R."/>
            <person name="Kale V."/>
            <person name="Holt S."/>
            <person name="Cochrane G."/>
            <person name="Meng A."/>
            <person name="Brown T."/>
            <person name="Cohen L."/>
        </authorList>
    </citation>
    <scope>NUCLEOTIDE SEQUENCE</scope>
    <source>
        <strain evidence="3">308</strain>
    </source>
</reference>
<feature type="chain" id="PRO_5036192250" evidence="1">
    <location>
        <begin position="22"/>
        <end position="336"/>
    </location>
</feature>
<dbReference type="EMBL" id="HBFR01040571">
    <property type="protein sequence ID" value="CAD8902450.1"/>
    <property type="molecule type" value="Transcribed_RNA"/>
</dbReference>
<keyword evidence="1" id="KW-0732">Signal</keyword>
<evidence type="ECO:0000313" key="2">
    <source>
        <dbReference type="EMBL" id="CAD8902450.1"/>
    </source>
</evidence>
<evidence type="ECO:0000256" key="1">
    <source>
        <dbReference type="SAM" id="SignalP"/>
    </source>
</evidence>
<protein>
    <submittedName>
        <fullName evidence="3">Uncharacterized protein</fullName>
    </submittedName>
</protein>
<sequence length="336" mass="37795">MNLREKSIVSIVLFWADLVNGCSLPIPCGTELKSMELTNITGIVHVTSSVYEECDFDSNKFDYRLLYETKTEFDFNSGVERKDFEAFIASPTTEEVGLYKQETVNQEGYSLAYEEYSDKVFVTGEKFGSLNFTYTLSGFIAPSESGMYEGLISFYSEKMKRIYFIYPGQGFKSAIASCTFDADYFCDYSSTDISFSSINKSPILRANVYDSMDLVALPLVCCLCRDYSYFMFNMTTVVKAVDILDTRLNELDFRIGVAYSANIIEEGVSVVSEHIFQEIQTEIIDMTNMSISGMTNMSISGMTNMGISGSSFTVTNARYSWLKMICHILGGIGFFL</sequence>
<gene>
    <name evidence="2" type="ORF">CHYS00102_LOCUS29669</name>
    <name evidence="3" type="ORF">CHYS00102_LOCUS29670</name>
</gene>
<name>A0A6U5LWZ5_9STRA</name>
<proteinExistence type="predicted"/>
<feature type="signal peptide" evidence="1">
    <location>
        <begin position="1"/>
        <end position="21"/>
    </location>
</feature>
<organism evidence="3">
    <name type="scientific">Corethron hystrix</name>
    <dbReference type="NCBI Taxonomy" id="216773"/>
    <lineage>
        <taxon>Eukaryota</taxon>
        <taxon>Sar</taxon>
        <taxon>Stramenopiles</taxon>
        <taxon>Ochrophyta</taxon>
        <taxon>Bacillariophyta</taxon>
        <taxon>Coscinodiscophyceae</taxon>
        <taxon>Corethrophycidae</taxon>
        <taxon>Corethrales</taxon>
        <taxon>Corethraceae</taxon>
        <taxon>Corethron</taxon>
    </lineage>
</organism>
<evidence type="ECO:0000313" key="3">
    <source>
        <dbReference type="EMBL" id="CAD8902451.1"/>
    </source>
</evidence>